<keyword evidence="2" id="KW-1185">Reference proteome</keyword>
<dbReference type="Proteomes" id="UP001227268">
    <property type="component" value="Unassembled WGS sequence"/>
</dbReference>
<dbReference type="EMBL" id="JASBWT010000016">
    <property type="protein sequence ID" value="KAJ9097596.1"/>
    <property type="molecule type" value="Genomic_DNA"/>
</dbReference>
<name>A0ACC2VEU5_9TREE</name>
<protein>
    <submittedName>
        <fullName evidence="1">Uncharacterized protein</fullName>
    </submittedName>
</protein>
<evidence type="ECO:0000313" key="1">
    <source>
        <dbReference type="EMBL" id="KAJ9097596.1"/>
    </source>
</evidence>
<evidence type="ECO:0000313" key="2">
    <source>
        <dbReference type="Proteomes" id="UP001227268"/>
    </source>
</evidence>
<accession>A0ACC2VEU5</accession>
<sequence length="1452" mass="154166">MLEILYVPNRRPRASLAIFDPLASIDIASLPPLPSTPPSASHVDDHARDLSLNSTSLTLLHYARETNDAAATSSLPTDKHTTTTTQKPAKLVDIVTPMPMTGRALHSAATRPRNVHPAFGNEVAGSDGKVFVERPVDVIPEENEEQGEQSASLERKEDVLPNRDDARSTGPCETSKRDTGDRLEISTIEEELEEETSTPTTTIFDGSLAASVGAHNRAFPSSLLRSSTTTESTIPHSSVVTTTSTSTSTQLVSLSPARTIGTPFLRPREEARDEAEQQLRATQPLLVLDAEETPFTSNSTLPSLPSNRTSTSEGDTSRFPGLYSHRDRGDKTAGGTTMTTTTTMMTTMDLMDEDQSFLEAMRRSSSFSPSSSRSSRSAIDDHENNDTLTLCGAGKGPQSPQRMDGAVGDDDIEATPMMMGRWKGKGRAMDLPAATNGESTSGMRPTNDEVPLLVNTGGGVGAGKTSRNAFGSVLAGMAEYEATITRSAIDRAGHDQDRRHRTAALGVERGMTGDGEGGNGLASGVVVVVSKASDSPLSFAARDSSSTQPRQLSNSSSSASTHGPDNGLLSVHRPGPTKPPAEGDGDISTVFPSSPSIKRYMNTQRAETRARTYEQKCAVPGSSSLFRSNLDDADTSRLDLVDLSDLRKPSRIDGGGGNQAEISVAFLDTSLMVSSARAPHRRQNRQELDRSTIYPSSPAVKRNMEQRSMTVDLLRDEIGLDDLATMDSRLERSVMLPSLETGDVARSEMLTPLVNDRLSVAAAPSSSSTPTTRLGPTTFTVEPGRKAHREATKTIDDDTGDQTLDIGALIKKTSRKLASDMMIADSTFSGSDFLGLGGSRGVSGGSRDQRPEMSMLLDTKSPFKPRNPGADSSSTVVFGNTRVHGNGGATLGDVDESYYDLLGDDNTFMKEVGDVTVGGETLILGPTKGHILPVALLNRAPPAARSQHVATNEFEFKVPQLPRGFTPSRASDPSLTAHKRPPSTSPIRPSRLLPKPSTSRLSPVRANPTSSEYGLPPFTPARADCGDKTSTTRKFVPTSTQTSVTPRSTAGPEYKRSTVSNYRSTAVLPPRTPLAERGFGPQSAKKASTSSLTSVLHETDGRTINTRDPTRLTGPPRSGTAIKRSATLNDFTPVKNRENGVESTVTKSRYPIGHTRTSSDVPALNRTAGDLASAAGTYKRPSPVSSSPSRFSRLPNVTATSRPSQIRLPGQGLRQVSGQKEAESPNARSRKQAMSPDKLIKGTLLSRTEGVARRTSPPRMRTGFRPTATPREGSTHVPERSTGRQQGGITSRSQSSVALAPVSRTGSSTSTAPARSSGLPARSSASSSHLSRLSSQTATRLPTTAGARIPAASAASLPGRTTTGLPRPRGGVRSSTNTTGSTASSVVRSGSTASIASNGRIAAPLASRPRTATTTLSGYARTGIVSDKGLAAPKREVTDIRSRIERPRQQPR</sequence>
<proteinExistence type="predicted"/>
<reference evidence="1" key="1">
    <citation type="submission" date="2023-04" db="EMBL/GenBank/DDBJ databases">
        <title>Draft Genome sequencing of Naganishia species isolated from polar environments using Oxford Nanopore Technology.</title>
        <authorList>
            <person name="Leo P."/>
            <person name="Venkateswaran K."/>
        </authorList>
    </citation>
    <scope>NUCLEOTIDE SEQUENCE</scope>
    <source>
        <strain evidence="1">MNA-CCFEE 5423</strain>
    </source>
</reference>
<organism evidence="1 2">
    <name type="scientific">Naganishia friedmannii</name>
    <dbReference type="NCBI Taxonomy" id="89922"/>
    <lineage>
        <taxon>Eukaryota</taxon>
        <taxon>Fungi</taxon>
        <taxon>Dikarya</taxon>
        <taxon>Basidiomycota</taxon>
        <taxon>Agaricomycotina</taxon>
        <taxon>Tremellomycetes</taxon>
        <taxon>Filobasidiales</taxon>
        <taxon>Filobasidiaceae</taxon>
        <taxon>Naganishia</taxon>
    </lineage>
</organism>
<comment type="caution">
    <text evidence="1">The sequence shown here is derived from an EMBL/GenBank/DDBJ whole genome shotgun (WGS) entry which is preliminary data.</text>
</comment>
<gene>
    <name evidence="1" type="ORF">QFC21_004630</name>
</gene>